<dbReference type="OMA" id="PITRHIN"/>
<dbReference type="RefSeq" id="XP_002142937.1">
    <property type="nucleotide sequence ID" value="XM_002142901.1"/>
</dbReference>
<gene>
    <name evidence="2" type="ORF">CMU_022200</name>
</gene>
<dbReference type="Gene3D" id="3.90.1410.10">
    <property type="entry name" value="set domain protein methyltransferase, domain 1"/>
    <property type="match status" value="1"/>
</dbReference>
<accession>B6AK47</accession>
<dbReference type="VEuPathDB" id="CryptoDB:CMU_022200"/>
<dbReference type="EMBL" id="DS989744">
    <property type="protein sequence ID" value="EEA08588.1"/>
    <property type="molecule type" value="Genomic_DNA"/>
</dbReference>
<evidence type="ECO:0000256" key="1">
    <source>
        <dbReference type="SAM" id="Phobius"/>
    </source>
</evidence>
<protein>
    <recommendedName>
        <fullName evidence="4">SET domain-containing protein</fullName>
    </recommendedName>
</protein>
<proteinExistence type="predicted"/>
<keyword evidence="3" id="KW-1185">Reference proteome</keyword>
<evidence type="ECO:0000313" key="3">
    <source>
        <dbReference type="Proteomes" id="UP000001460"/>
    </source>
</evidence>
<keyword evidence="1" id="KW-0812">Transmembrane</keyword>
<dbReference type="Proteomes" id="UP000001460">
    <property type="component" value="Unassembled WGS sequence"/>
</dbReference>
<name>B6AK47_CRYMR</name>
<dbReference type="OrthoDB" id="337798at2759"/>
<feature type="transmembrane region" description="Helical" evidence="1">
    <location>
        <begin position="60"/>
        <end position="83"/>
    </location>
</feature>
<organism evidence="2 3">
    <name type="scientific">Cryptosporidium muris (strain RN66)</name>
    <dbReference type="NCBI Taxonomy" id="441375"/>
    <lineage>
        <taxon>Eukaryota</taxon>
        <taxon>Sar</taxon>
        <taxon>Alveolata</taxon>
        <taxon>Apicomplexa</taxon>
        <taxon>Conoidasida</taxon>
        <taxon>Coccidia</taxon>
        <taxon>Eucoccidiorida</taxon>
        <taxon>Eimeriorina</taxon>
        <taxon>Cryptosporidiidae</taxon>
        <taxon>Cryptosporidium</taxon>
    </lineage>
</organism>
<evidence type="ECO:0008006" key="4">
    <source>
        <dbReference type="Google" id="ProtNLM"/>
    </source>
</evidence>
<keyword evidence="1" id="KW-1133">Transmembrane helix</keyword>
<keyword evidence="1" id="KW-0472">Membrane</keyword>
<dbReference type="GeneID" id="6998075"/>
<sequence>MESGLNIINSKYIDCDARYRVHKRSKTVPLLKSYQRLQSSRYKYSCYSSKLISKNGLLKILFIIITILIVIDMILRYYGIFFFNALFFSTQSTKADGENINFEILRSTFEHFNKLDSKSISLAQMSNGIGVTSNRFLSSRSKIYEINFESILYSRSNINSLQKRIKADIERGKISDIVGLMVLLLKHKKIGTESPLYNIIRILPPTDWYTENGLFSMSKTDFDVASYGTTMQGIYADAEKHCNSATSYIYSIQIKRELGLPLTADHSSRAPITQADVQWAYMIIRTYSLSIENGLAFIPPTLFIRKVNKVSSIRIEIDKEEDNKNIKGISIYTLGNIQKGEEMVFEDFKGMTDAEIYVNRGFWLLPPHRMVMPVVYPLNLLSDDENLQKSLQILHDFNCSLNYTHYYQIEQNIPLLNDFIRCLKIIALIRSKIPSEILLNNGQNLLGKPSTQKCEVDAAAIGISIIQQKIDKLRSSALKVIDHFGHKTTLELPVIKVREAEMTILKDIIKILHNWYNIVSDADTYEAYYFDLFSSIQGFEN</sequence>
<reference evidence="2" key="1">
    <citation type="submission" date="2008-06" db="EMBL/GenBank/DDBJ databases">
        <authorList>
            <person name="Lorenzi H."/>
            <person name="Inman J."/>
            <person name="Miller J."/>
            <person name="Schobel S."/>
            <person name="Amedeo P."/>
            <person name="Caler E.V."/>
            <person name="da Silva J."/>
        </authorList>
    </citation>
    <scope>NUCLEOTIDE SEQUENCE [LARGE SCALE GENOMIC DNA]</scope>
    <source>
        <strain evidence="2">RN66</strain>
    </source>
</reference>
<evidence type="ECO:0000313" key="2">
    <source>
        <dbReference type="EMBL" id="EEA08588.1"/>
    </source>
</evidence>
<dbReference type="AlphaFoldDB" id="B6AK47"/>